<gene>
    <name evidence="1" type="ORF">GGD50_004165</name>
</gene>
<evidence type="ECO:0000313" key="2">
    <source>
        <dbReference type="Proteomes" id="UP000549882"/>
    </source>
</evidence>
<organism evidence="1 2">
    <name type="scientific">Rhizobium paranaense</name>
    <dbReference type="NCBI Taxonomy" id="1650438"/>
    <lineage>
        <taxon>Bacteria</taxon>
        <taxon>Pseudomonadati</taxon>
        <taxon>Pseudomonadota</taxon>
        <taxon>Alphaproteobacteria</taxon>
        <taxon>Hyphomicrobiales</taxon>
        <taxon>Rhizobiaceae</taxon>
        <taxon>Rhizobium/Agrobacterium group</taxon>
        <taxon>Rhizobium</taxon>
    </lineage>
</organism>
<dbReference type="EMBL" id="JACHBI010000008">
    <property type="protein sequence ID" value="MBB5575530.1"/>
    <property type="molecule type" value="Genomic_DNA"/>
</dbReference>
<keyword evidence="2" id="KW-1185">Reference proteome</keyword>
<dbReference type="Proteomes" id="UP000549882">
    <property type="component" value="Unassembled WGS sequence"/>
</dbReference>
<comment type="caution">
    <text evidence="1">The sequence shown here is derived from an EMBL/GenBank/DDBJ whole genome shotgun (WGS) entry which is preliminary data.</text>
</comment>
<dbReference type="AlphaFoldDB" id="A0A7W8XTX0"/>
<accession>A0A7W8XTX0</accession>
<reference evidence="1 2" key="1">
    <citation type="submission" date="2020-08" db="EMBL/GenBank/DDBJ databases">
        <title>Genomic Encyclopedia of Type Strains, Phase IV (KMG-V): Genome sequencing to study the core and pangenomes of soil and plant-associated prokaryotes.</title>
        <authorList>
            <person name="Whitman W."/>
        </authorList>
    </citation>
    <scope>NUCLEOTIDE SEQUENCE [LARGE SCALE GENOMIC DNA]</scope>
    <source>
        <strain evidence="1 2">SEMIA 4064</strain>
    </source>
</reference>
<protein>
    <submittedName>
        <fullName evidence="1">Uncharacterized protein</fullName>
    </submittedName>
</protein>
<evidence type="ECO:0000313" key="1">
    <source>
        <dbReference type="EMBL" id="MBB5575530.1"/>
    </source>
</evidence>
<name>A0A7W8XTX0_9HYPH</name>
<sequence length="76" mass="8500">MPNLIPFPSQKRNRPDAPTLNIPMLPDEVELLLMSKHELLVSATNYLEALCRSLRHDTGAMPHHPMNADGRSVQTA</sequence>
<proteinExistence type="predicted"/>